<protein>
    <submittedName>
        <fullName evidence="3">Uncharacterized protein</fullName>
    </submittedName>
</protein>
<keyword evidence="4" id="KW-1185">Reference proteome</keyword>
<feature type="transmembrane region" description="Helical" evidence="2">
    <location>
        <begin position="102"/>
        <end position="119"/>
    </location>
</feature>
<name>A0A8J3QV72_9ACTN</name>
<evidence type="ECO:0000313" key="3">
    <source>
        <dbReference type="EMBL" id="GIH16373.1"/>
    </source>
</evidence>
<feature type="transmembrane region" description="Helical" evidence="2">
    <location>
        <begin position="35"/>
        <end position="53"/>
    </location>
</feature>
<organism evidence="3 4">
    <name type="scientific">Rugosimonospora africana</name>
    <dbReference type="NCBI Taxonomy" id="556532"/>
    <lineage>
        <taxon>Bacteria</taxon>
        <taxon>Bacillati</taxon>
        <taxon>Actinomycetota</taxon>
        <taxon>Actinomycetes</taxon>
        <taxon>Micromonosporales</taxon>
        <taxon>Micromonosporaceae</taxon>
        <taxon>Rugosimonospora</taxon>
    </lineage>
</organism>
<comment type="caution">
    <text evidence="3">The sequence shown here is derived from an EMBL/GenBank/DDBJ whole genome shotgun (WGS) entry which is preliminary data.</text>
</comment>
<feature type="transmembrane region" description="Helical" evidence="2">
    <location>
        <begin position="59"/>
        <end position="81"/>
    </location>
</feature>
<feature type="transmembrane region" description="Helical" evidence="2">
    <location>
        <begin position="125"/>
        <end position="143"/>
    </location>
</feature>
<keyword evidence="2" id="KW-0472">Membrane</keyword>
<reference evidence="3" key="1">
    <citation type="submission" date="2021-01" db="EMBL/GenBank/DDBJ databases">
        <title>Whole genome shotgun sequence of Rugosimonospora africana NBRC 104875.</title>
        <authorList>
            <person name="Komaki H."/>
            <person name="Tamura T."/>
        </authorList>
    </citation>
    <scope>NUCLEOTIDE SEQUENCE</scope>
    <source>
        <strain evidence="3">NBRC 104875</strain>
    </source>
</reference>
<proteinExistence type="predicted"/>
<dbReference type="AlphaFoldDB" id="A0A8J3QV72"/>
<dbReference type="Proteomes" id="UP000642748">
    <property type="component" value="Unassembled WGS sequence"/>
</dbReference>
<gene>
    <name evidence="3" type="ORF">Raf01_45450</name>
</gene>
<keyword evidence="2" id="KW-1133">Transmembrane helix</keyword>
<keyword evidence="2" id="KW-0812">Transmembrane</keyword>
<evidence type="ECO:0000256" key="1">
    <source>
        <dbReference type="SAM" id="MobiDB-lite"/>
    </source>
</evidence>
<evidence type="ECO:0000256" key="2">
    <source>
        <dbReference type="SAM" id="Phobius"/>
    </source>
</evidence>
<evidence type="ECO:0000313" key="4">
    <source>
        <dbReference type="Proteomes" id="UP000642748"/>
    </source>
</evidence>
<feature type="compositionally biased region" description="Low complexity" evidence="1">
    <location>
        <begin position="169"/>
        <end position="184"/>
    </location>
</feature>
<feature type="region of interest" description="Disordered" evidence="1">
    <location>
        <begin position="169"/>
        <end position="192"/>
    </location>
</feature>
<dbReference type="EMBL" id="BONZ01000043">
    <property type="protein sequence ID" value="GIH16373.1"/>
    <property type="molecule type" value="Genomic_DNA"/>
</dbReference>
<accession>A0A8J3QV72</accession>
<sequence length="192" mass="20471">MMSTVAVDPEQQAAWLQQAAEEPEQQREWIRQNNVIYAGLIAIGLVLVQPFLTVTTLNWSAKTCVIAFSVAIPLLAALVLVNRQESFRRRATDSLLVRATQAIAQFLAFVGVVAGFWHIMWLAGVGILVSGFVAMMVHSAGYFRLERAAKAAIAEAATAQATTAEATAEAATKGAAAPAEPAGQQSTDDAEE</sequence>